<evidence type="ECO:0000259" key="1">
    <source>
        <dbReference type="Pfam" id="PF03184"/>
    </source>
</evidence>
<organism evidence="2 3">
    <name type="scientific">Jaapia argillacea MUCL 33604</name>
    <dbReference type="NCBI Taxonomy" id="933084"/>
    <lineage>
        <taxon>Eukaryota</taxon>
        <taxon>Fungi</taxon>
        <taxon>Dikarya</taxon>
        <taxon>Basidiomycota</taxon>
        <taxon>Agaricomycotina</taxon>
        <taxon>Agaricomycetes</taxon>
        <taxon>Agaricomycetidae</taxon>
        <taxon>Jaapiales</taxon>
        <taxon>Jaapiaceae</taxon>
        <taxon>Jaapia</taxon>
    </lineage>
</organism>
<gene>
    <name evidence="2" type="ORF">JAAARDRAFT_103219</name>
</gene>
<dbReference type="HOGENOM" id="CLU_013929_2_4_1"/>
<evidence type="ECO:0000313" key="2">
    <source>
        <dbReference type="EMBL" id="KDQ53633.1"/>
    </source>
</evidence>
<dbReference type="Proteomes" id="UP000027265">
    <property type="component" value="Unassembled WGS sequence"/>
</dbReference>
<dbReference type="EMBL" id="KL197733">
    <property type="protein sequence ID" value="KDQ53633.1"/>
    <property type="molecule type" value="Genomic_DNA"/>
</dbReference>
<dbReference type="STRING" id="933084.A0A067PFE1"/>
<sequence length="98" mass="11205">DGHNSHCTYCFCKFAADHRIIVLCLPSHTMHWLQPCDIGVFGPLASCWKAEVNEAGRQYIPIRKSNLLHYYHKARVCTFKPSTIKSSFTKTGIWPLNP</sequence>
<feature type="domain" description="DDE-1" evidence="1">
    <location>
        <begin position="1"/>
        <end position="88"/>
    </location>
</feature>
<feature type="non-terminal residue" evidence="2">
    <location>
        <position position="98"/>
    </location>
</feature>
<protein>
    <recommendedName>
        <fullName evidence="1">DDE-1 domain-containing protein</fullName>
    </recommendedName>
</protein>
<dbReference type="Pfam" id="PF03184">
    <property type="entry name" value="DDE_1"/>
    <property type="match status" value="1"/>
</dbReference>
<evidence type="ECO:0000313" key="3">
    <source>
        <dbReference type="Proteomes" id="UP000027265"/>
    </source>
</evidence>
<dbReference type="AlphaFoldDB" id="A0A067PFE1"/>
<keyword evidence="3" id="KW-1185">Reference proteome</keyword>
<reference evidence="3" key="1">
    <citation type="journal article" date="2014" name="Proc. Natl. Acad. Sci. U.S.A.">
        <title>Extensive sampling of basidiomycete genomes demonstrates inadequacy of the white-rot/brown-rot paradigm for wood decay fungi.</title>
        <authorList>
            <person name="Riley R."/>
            <person name="Salamov A.A."/>
            <person name="Brown D.W."/>
            <person name="Nagy L.G."/>
            <person name="Floudas D."/>
            <person name="Held B.W."/>
            <person name="Levasseur A."/>
            <person name="Lombard V."/>
            <person name="Morin E."/>
            <person name="Otillar R."/>
            <person name="Lindquist E.A."/>
            <person name="Sun H."/>
            <person name="LaButti K.M."/>
            <person name="Schmutz J."/>
            <person name="Jabbour D."/>
            <person name="Luo H."/>
            <person name="Baker S.E."/>
            <person name="Pisabarro A.G."/>
            <person name="Walton J.D."/>
            <person name="Blanchette R.A."/>
            <person name="Henrissat B."/>
            <person name="Martin F."/>
            <person name="Cullen D."/>
            <person name="Hibbett D.S."/>
            <person name="Grigoriev I.V."/>
        </authorList>
    </citation>
    <scope>NUCLEOTIDE SEQUENCE [LARGE SCALE GENOMIC DNA]</scope>
    <source>
        <strain evidence="3">MUCL 33604</strain>
    </source>
</reference>
<dbReference type="OrthoDB" id="3064354at2759"/>
<accession>A0A067PFE1</accession>
<feature type="non-terminal residue" evidence="2">
    <location>
        <position position="1"/>
    </location>
</feature>
<dbReference type="GO" id="GO:0003676">
    <property type="term" value="F:nucleic acid binding"/>
    <property type="evidence" value="ECO:0007669"/>
    <property type="project" value="InterPro"/>
</dbReference>
<dbReference type="InParanoid" id="A0A067PFE1"/>
<proteinExistence type="predicted"/>
<dbReference type="InterPro" id="IPR004875">
    <property type="entry name" value="DDE_SF_endonuclease_dom"/>
</dbReference>
<name>A0A067PFE1_9AGAM</name>